<gene>
    <name evidence="2" type="ORF">SD1D_1690</name>
</gene>
<keyword evidence="1" id="KW-1133">Transmembrane helix</keyword>
<dbReference type="Proteomes" id="UP000196053">
    <property type="component" value="Chromosome I"/>
</dbReference>
<keyword evidence="3" id="KW-1185">Reference proteome</keyword>
<dbReference type="KEGG" id="hsd:SD1D_1690"/>
<keyword evidence="1" id="KW-0812">Transmembrane</keyword>
<dbReference type="OrthoDB" id="2081843at2"/>
<dbReference type="RefSeq" id="WP_058258498.1">
    <property type="nucleotide sequence ID" value="NZ_DUPS01000065.1"/>
</dbReference>
<sequence>MRFKNNDLVPQIFMMVAGVILVGLILYYIMNAIKSSTNLADVVISNSQETATYYAEYDISKYDGEEVRGQEVVNFIKKQLGDYLPTEAAPIYVEVVSKTLDSTYSRIYTNNEHLEDIKNFSKAQHYIKPTAVFLGRVIRNENKVIIGVRFTQK</sequence>
<evidence type="ECO:0000313" key="3">
    <source>
        <dbReference type="Proteomes" id="UP000196053"/>
    </source>
</evidence>
<name>A0A0K8J6V7_9FIRM</name>
<evidence type="ECO:0000313" key="2">
    <source>
        <dbReference type="EMBL" id="CUH93235.1"/>
    </source>
</evidence>
<reference evidence="3" key="1">
    <citation type="submission" date="2015-09" db="EMBL/GenBank/DDBJ databases">
        <authorList>
            <person name="Wibberg D."/>
        </authorList>
    </citation>
    <scope>NUCLEOTIDE SEQUENCE [LARGE SCALE GENOMIC DNA]</scope>
    <source>
        <strain evidence="3">SD1D</strain>
    </source>
</reference>
<proteinExistence type="predicted"/>
<protein>
    <submittedName>
        <fullName evidence="2">Putative membrane protein</fullName>
    </submittedName>
</protein>
<evidence type="ECO:0000256" key="1">
    <source>
        <dbReference type="SAM" id="Phobius"/>
    </source>
</evidence>
<dbReference type="EMBL" id="LN879430">
    <property type="protein sequence ID" value="CUH93235.1"/>
    <property type="molecule type" value="Genomic_DNA"/>
</dbReference>
<feature type="transmembrane region" description="Helical" evidence="1">
    <location>
        <begin position="12"/>
        <end position="30"/>
    </location>
</feature>
<organism evidence="2 3">
    <name type="scientific">Herbinix luporum</name>
    <dbReference type="NCBI Taxonomy" id="1679721"/>
    <lineage>
        <taxon>Bacteria</taxon>
        <taxon>Bacillati</taxon>
        <taxon>Bacillota</taxon>
        <taxon>Clostridia</taxon>
        <taxon>Lachnospirales</taxon>
        <taxon>Lachnospiraceae</taxon>
        <taxon>Herbinix</taxon>
    </lineage>
</organism>
<dbReference type="AlphaFoldDB" id="A0A0K8J6V7"/>
<accession>A0A0K8J6V7</accession>
<keyword evidence="1" id="KW-0472">Membrane</keyword>